<evidence type="ECO:0000313" key="1">
    <source>
        <dbReference type="EMBL" id="TCD69410.1"/>
    </source>
</evidence>
<dbReference type="EMBL" id="RWJN01000042">
    <property type="protein sequence ID" value="TCD69410.1"/>
    <property type="molecule type" value="Genomic_DNA"/>
</dbReference>
<accession>A0A4R0RL14</accession>
<protein>
    <submittedName>
        <fullName evidence="1">Uncharacterized protein</fullName>
    </submittedName>
</protein>
<organism evidence="1 2">
    <name type="scientific">Steccherinum ochraceum</name>
    <dbReference type="NCBI Taxonomy" id="92696"/>
    <lineage>
        <taxon>Eukaryota</taxon>
        <taxon>Fungi</taxon>
        <taxon>Dikarya</taxon>
        <taxon>Basidiomycota</taxon>
        <taxon>Agaricomycotina</taxon>
        <taxon>Agaricomycetes</taxon>
        <taxon>Polyporales</taxon>
        <taxon>Steccherinaceae</taxon>
        <taxon>Steccherinum</taxon>
    </lineage>
</organism>
<evidence type="ECO:0000313" key="2">
    <source>
        <dbReference type="Proteomes" id="UP000292702"/>
    </source>
</evidence>
<proteinExistence type="predicted"/>
<name>A0A4R0RL14_9APHY</name>
<dbReference type="AlphaFoldDB" id="A0A4R0RL14"/>
<reference evidence="1 2" key="1">
    <citation type="submission" date="2018-11" db="EMBL/GenBank/DDBJ databases">
        <title>Genome assembly of Steccherinum ochraceum LE-BIN_3174, the white-rot fungus of the Steccherinaceae family (The Residual Polyporoid clade, Polyporales, Basidiomycota).</title>
        <authorList>
            <person name="Fedorova T.V."/>
            <person name="Glazunova O.A."/>
            <person name="Landesman E.O."/>
            <person name="Moiseenko K.V."/>
            <person name="Psurtseva N.V."/>
            <person name="Savinova O.S."/>
            <person name="Shakhova N.V."/>
            <person name="Tyazhelova T.V."/>
            <person name="Vasina D.V."/>
        </authorList>
    </citation>
    <scope>NUCLEOTIDE SEQUENCE [LARGE SCALE GENOMIC DNA]</scope>
    <source>
        <strain evidence="1 2">LE-BIN_3174</strain>
    </source>
</reference>
<sequence length="249" mass="27871">MAVFGSGFSHYARGGTLEVSQYHRTVMLWDEDLQHTSFSLERQEPAFVVALGKLDDGSDILPTRDIRFMSATAGVRSLHQTVLLKSATEWAESFDHLVHLEVLISPLSPHLLAALCGSESIPQSSPDFTPVEPAFTVSRSLLFPSLQKLVIVDIYRSRMSLDFLYQTFLLRSKHGRKLDILVFALAEVANDPGSMETSAFTRRAIEVHEAIDSLKEKLLMGGVVKKVMYKFVPRWVNESDEISLLACED</sequence>
<keyword evidence="2" id="KW-1185">Reference proteome</keyword>
<dbReference type="Proteomes" id="UP000292702">
    <property type="component" value="Unassembled WGS sequence"/>
</dbReference>
<comment type="caution">
    <text evidence="1">The sequence shown here is derived from an EMBL/GenBank/DDBJ whole genome shotgun (WGS) entry which is preliminary data.</text>
</comment>
<gene>
    <name evidence="1" type="ORF">EIP91_007757</name>
</gene>